<evidence type="ECO:0000313" key="2">
    <source>
        <dbReference type="Proteomes" id="UP000257109"/>
    </source>
</evidence>
<protein>
    <submittedName>
        <fullName evidence="1">Uncharacterized protein</fullName>
    </submittedName>
</protein>
<accession>A0A371GFP5</accession>
<reference evidence="1" key="1">
    <citation type="submission" date="2018-05" db="EMBL/GenBank/DDBJ databases">
        <title>Draft genome of Mucuna pruriens seed.</title>
        <authorList>
            <person name="Nnadi N.E."/>
            <person name="Vos R."/>
            <person name="Hasami M.H."/>
            <person name="Devisetty U.K."/>
            <person name="Aguiy J.C."/>
        </authorList>
    </citation>
    <scope>NUCLEOTIDE SEQUENCE [LARGE SCALE GENOMIC DNA]</scope>
    <source>
        <strain evidence="1">JCA_2017</strain>
    </source>
</reference>
<evidence type="ECO:0000313" key="1">
    <source>
        <dbReference type="EMBL" id="RDX89374.1"/>
    </source>
</evidence>
<gene>
    <name evidence="1" type="ORF">CR513_28911</name>
</gene>
<organism evidence="1 2">
    <name type="scientific">Mucuna pruriens</name>
    <name type="common">Velvet bean</name>
    <name type="synonym">Dolichos pruriens</name>
    <dbReference type="NCBI Taxonomy" id="157652"/>
    <lineage>
        <taxon>Eukaryota</taxon>
        <taxon>Viridiplantae</taxon>
        <taxon>Streptophyta</taxon>
        <taxon>Embryophyta</taxon>
        <taxon>Tracheophyta</taxon>
        <taxon>Spermatophyta</taxon>
        <taxon>Magnoliopsida</taxon>
        <taxon>eudicotyledons</taxon>
        <taxon>Gunneridae</taxon>
        <taxon>Pentapetalae</taxon>
        <taxon>rosids</taxon>
        <taxon>fabids</taxon>
        <taxon>Fabales</taxon>
        <taxon>Fabaceae</taxon>
        <taxon>Papilionoideae</taxon>
        <taxon>50 kb inversion clade</taxon>
        <taxon>NPAAA clade</taxon>
        <taxon>indigoferoid/millettioid clade</taxon>
        <taxon>Phaseoleae</taxon>
        <taxon>Mucuna</taxon>
    </lineage>
</organism>
<name>A0A371GFP5_MUCPR</name>
<feature type="non-terminal residue" evidence="1">
    <location>
        <position position="1"/>
    </location>
</feature>
<keyword evidence="2" id="KW-1185">Reference proteome</keyword>
<dbReference type="OrthoDB" id="1400091at2759"/>
<dbReference type="Proteomes" id="UP000257109">
    <property type="component" value="Unassembled WGS sequence"/>
</dbReference>
<dbReference type="AlphaFoldDB" id="A0A371GFP5"/>
<proteinExistence type="predicted"/>
<sequence length="208" mass="23493">MATWAALLRERRMKSEPLKITTGEIGVEPLVEIMIESRTGPKIVGESTEAHGLNPPHRKTIATIAGGDSMAEMSVAVRKRYSWLVLTVQERPTQRRDPPITFSNEDYEGTILHSDDPMVISVVIADYKVERDLVDQGTLIKFTGEQVEIRGVHSKGGVIRVDQRVARKCYDGSIRVTDDRRRACTMPEKARVHLLEMDPRFDQEDARP</sequence>
<comment type="caution">
    <text evidence="1">The sequence shown here is derived from an EMBL/GenBank/DDBJ whole genome shotgun (WGS) entry which is preliminary data.</text>
</comment>
<dbReference type="EMBL" id="QJKJ01005692">
    <property type="protein sequence ID" value="RDX89374.1"/>
    <property type="molecule type" value="Genomic_DNA"/>
</dbReference>